<dbReference type="EMBL" id="HBGY01033680">
    <property type="protein sequence ID" value="CAD9614545.1"/>
    <property type="molecule type" value="Transcribed_RNA"/>
</dbReference>
<feature type="compositionally biased region" description="Basic residues" evidence="1">
    <location>
        <begin position="47"/>
        <end position="66"/>
    </location>
</feature>
<evidence type="ECO:0000313" key="2">
    <source>
        <dbReference type="EMBL" id="CAD9614545.1"/>
    </source>
</evidence>
<dbReference type="AlphaFoldDB" id="A0A7S2PSJ0"/>
<feature type="compositionally biased region" description="Basic and acidic residues" evidence="1">
    <location>
        <begin position="71"/>
        <end position="107"/>
    </location>
</feature>
<feature type="compositionally biased region" description="Basic and acidic residues" evidence="1">
    <location>
        <begin position="33"/>
        <end position="46"/>
    </location>
</feature>
<protein>
    <submittedName>
        <fullName evidence="2">Uncharacterized protein</fullName>
    </submittedName>
</protein>
<sequence length="216" mass="24646">MDEFDLSLLSAEDRTLYERCVLHQVEYAAALDPRTESAQERTDRHNLIKNRLKKKLGAERQRKRRGQLTPEARKQQRMRDAERQRQRRAHMTDDERRDQRNRDAERQRQRRAQLSVNEREEQRKRDKERQRKRRSRLASAAAATSNSLGGALLPKIEPEEVAVLPLGAATLPGGTVVKVDADEIADVVNAAVVDAAVHHAVDIGADPHVTEDISEV</sequence>
<feature type="compositionally biased region" description="Basic and acidic residues" evidence="1">
    <location>
        <begin position="117"/>
        <end position="129"/>
    </location>
</feature>
<feature type="region of interest" description="Disordered" evidence="1">
    <location>
        <begin position="33"/>
        <end position="145"/>
    </location>
</feature>
<proteinExistence type="predicted"/>
<gene>
    <name evidence="2" type="ORF">LDAN0321_LOCUS21146</name>
</gene>
<reference evidence="2" key="1">
    <citation type="submission" date="2021-01" db="EMBL/GenBank/DDBJ databases">
        <authorList>
            <person name="Corre E."/>
            <person name="Pelletier E."/>
            <person name="Niang G."/>
            <person name="Scheremetjew M."/>
            <person name="Finn R."/>
            <person name="Kale V."/>
            <person name="Holt S."/>
            <person name="Cochrane G."/>
            <person name="Meng A."/>
            <person name="Brown T."/>
            <person name="Cohen L."/>
        </authorList>
    </citation>
    <scope>NUCLEOTIDE SEQUENCE</scope>
    <source>
        <strain evidence="2">B650</strain>
    </source>
</reference>
<organism evidence="2">
    <name type="scientific">Leptocylindrus danicus</name>
    <dbReference type="NCBI Taxonomy" id="163516"/>
    <lineage>
        <taxon>Eukaryota</taxon>
        <taxon>Sar</taxon>
        <taxon>Stramenopiles</taxon>
        <taxon>Ochrophyta</taxon>
        <taxon>Bacillariophyta</taxon>
        <taxon>Coscinodiscophyceae</taxon>
        <taxon>Chaetocerotophycidae</taxon>
        <taxon>Leptocylindrales</taxon>
        <taxon>Leptocylindraceae</taxon>
        <taxon>Leptocylindrus</taxon>
    </lineage>
</organism>
<name>A0A7S2PSJ0_9STRA</name>
<evidence type="ECO:0000256" key="1">
    <source>
        <dbReference type="SAM" id="MobiDB-lite"/>
    </source>
</evidence>
<accession>A0A7S2PSJ0</accession>